<keyword evidence="3" id="KW-0675">Receptor</keyword>
<dbReference type="AlphaFoldDB" id="A0A852U5T6"/>
<dbReference type="RefSeq" id="WP_179645745.1">
    <property type="nucleotide sequence ID" value="NZ_BAAAYY010000014.1"/>
</dbReference>
<dbReference type="Gene3D" id="3.40.190.10">
    <property type="entry name" value="Periplasmic binding protein-like II"/>
    <property type="match status" value="1"/>
</dbReference>
<comment type="similarity">
    <text evidence="1">Belongs to the UPF0065 (bug) family.</text>
</comment>
<evidence type="ECO:0000313" key="3">
    <source>
        <dbReference type="EMBL" id="NYE50233.1"/>
    </source>
</evidence>
<keyword evidence="4" id="KW-1185">Reference proteome</keyword>
<keyword evidence="2" id="KW-0732">Signal</keyword>
<dbReference type="Proteomes" id="UP000589036">
    <property type="component" value="Unassembled WGS sequence"/>
</dbReference>
<protein>
    <submittedName>
        <fullName evidence="3">Tripartite-type tricarboxylate transporter receptor subunit TctC</fullName>
    </submittedName>
</protein>
<feature type="signal peptide" evidence="2">
    <location>
        <begin position="1"/>
        <end position="27"/>
    </location>
</feature>
<dbReference type="InterPro" id="IPR042100">
    <property type="entry name" value="Bug_dom1"/>
</dbReference>
<evidence type="ECO:0000256" key="2">
    <source>
        <dbReference type="SAM" id="SignalP"/>
    </source>
</evidence>
<comment type="caution">
    <text evidence="3">The sequence shown here is derived from an EMBL/GenBank/DDBJ whole genome shotgun (WGS) entry which is preliminary data.</text>
</comment>
<evidence type="ECO:0000313" key="4">
    <source>
        <dbReference type="Proteomes" id="UP000589036"/>
    </source>
</evidence>
<name>A0A852U5T6_9ACTN</name>
<reference evidence="3 4" key="1">
    <citation type="submission" date="2020-07" db="EMBL/GenBank/DDBJ databases">
        <title>Sequencing the genomes of 1000 actinobacteria strains.</title>
        <authorList>
            <person name="Klenk H.-P."/>
        </authorList>
    </citation>
    <scope>NUCLEOTIDE SEQUENCE [LARGE SCALE GENOMIC DNA]</scope>
    <source>
        <strain evidence="3 4">CXB654</strain>
    </source>
</reference>
<evidence type="ECO:0000256" key="1">
    <source>
        <dbReference type="ARBA" id="ARBA00006987"/>
    </source>
</evidence>
<dbReference type="EMBL" id="JACCCC010000001">
    <property type="protein sequence ID" value="NYE50233.1"/>
    <property type="molecule type" value="Genomic_DNA"/>
</dbReference>
<dbReference type="Gene3D" id="3.40.190.150">
    <property type="entry name" value="Bordetella uptake gene, domain 1"/>
    <property type="match status" value="1"/>
</dbReference>
<sequence length="374" mass="39598">MPGSLTRRRALGALSLPLLTLAGCATPAPHRAAAVATEGDTLPEQVRMVIPYAEGGGTDVWARFLGPNLTGAMDTPCRMLPENLPGGESIIGSNRYAREAANDGSSVLVASGTTYFQYLLGRPEVEFDFSRLRPLVINAGGGVVYGAAHAGIHGIGDLFSEGADLRYGGISPTGLDLSVLLAFDVLGLDVRSVFGLEGRGPARLALERGELNLDYQTTSAYFTQVEPLIADGRATPLMSFGRLAPSGEVVGDPALPDLPSVRDVYEDVHGDAPSGLAWDAYRTFLAAGFSYQKGIWVAEDTPDSVVAPFFNAVRRLENNEEFLSEGDKVLGGYPVFAGDEAEEEIRSALTVSAEVRDYVFDLLATEHGTVVSGA</sequence>
<dbReference type="PROSITE" id="PS51257">
    <property type="entry name" value="PROKAR_LIPOPROTEIN"/>
    <property type="match status" value="1"/>
</dbReference>
<dbReference type="PROSITE" id="PS51318">
    <property type="entry name" value="TAT"/>
    <property type="match status" value="1"/>
</dbReference>
<organism evidence="3 4">
    <name type="scientific">Spinactinospora alkalitolerans</name>
    <dbReference type="NCBI Taxonomy" id="687207"/>
    <lineage>
        <taxon>Bacteria</taxon>
        <taxon>Bacillati</taxon>
        <taxon>Actinomycetota</taxon>
        <taxon>Actinomycetes</taxon>
        <taxon>Streptosporangiales</taxon>
        <taxon>Nocardiopsidaceae</taxon>
        <taxon>Spinactinospora</taxon>
    </lineage>
</organism>
<proteinExistence type="inferred from homology"/>
<dbReference type="PANTHER" id="PTHR42928:SF5">
    <property type="entry name" value="BLR1237 PROTEIN"/>
    <property type="match status" value="1"/>
</dbReference>
<gene>
    <name evidence="3" type="ORF">HDA32_005353</name>
</gene>
<dbReference type="InterPro" id="IPR006311">
    <property type="entry name" value="TAT_signal"/>
</dbReference>
<feature type="chain" id="PRO_5039380248" evidence="2">
    <location>
        <begin position="28"/>
        <end position="374"/>
    </location>
</feature>
<accession>A0A852U5T6</accession>
<dbReference type="InterPro" id="IPR005064">
    <property type="entry name" value="BUG"/>
</dbReference>
<dbReference type="PANTHER" id="PTHR42928">
    <property type="entry name" value="TRICARBOXYLATE-BINDING PROTEIN"/>
    <property type="match status" value="1"/>
</dbReference>